<dbReference type="AlphaFoldDB" id="A0A498JL94"/>
<keyword evidence="2" id="KW-1185">Reference proteome</keyword>
<organism evidence="1 2">
    <name type="scientific">Malus domestica</name>
    <name type="common">Apple</name>
    <name type="synonym">Pyrus malus</name>
    <dbReference type="NCBI Taxonomy" id="3750"/>
    <lineage>
        <taxon>Eukaryota</taxon>
        <taxon>Viridiplantae</taxon>
        <taxon>Streptophyta</taxon>
        <taxon>Embryophyta</taxon>
        <taxon>Tracheophyta</taxon>
        <taxon>Spermatophyta</taxon>
        <taxon>Magnoliopsida</taxon>
        <taxon>eudicotyledons</taxon>
        <taxon>Gunneridae</taxon>
        <taxon>Pentapetalae</taxon>
        <taxon>rosids</taxon>
        <taxon>fabids</taxon>
        <taxon>Rosales</taxon>
        <taxon>Rosaceae</taxon>
        <taxon>Amygdaloideae</taxon>
        <taxon>Maleae</taxon>
        <taxon>Malus</taxon>
    </lineage>
</organism>
<protein>
    <submittedName>
        <fullName evidence="1">Uncharacterized protein</fullName>
    </submittedName>
</protein>
<sequence length="66" mass="7559">MKLSWHNSGTLWEFWCGLEFNVIALAYDASDVCPSVMQNTLSKELSTSKFDYARNILYILVFCALC</sequence>
<name>A0A498JL94_MALDO</name>
<reference evidence="1 2" key="1">
    <citation type="submission" date="2018-10" db="EMBL/GenBank/DDBJ databases">
        <title>A high-quality apple genome assembly.</title>
        <authorList>
            <person name="Hu J."/>
        </authorList>
    </citation>
    <scope>NUCLEOTIDE SEQUENCE [LARGE SCALE GENOMIC DNA]</scope>
    <source>
        <strain evidence="2">cv. HFTH1</strain>
        <tissue evidence="1">Young leaf</tissue>
    </source>
</reference>
<evidence type="ECO:0000313" key="2">
    <source>
        <dbReference type="Proteomes" id="UP000290289"/>
    </source>
</evidence>
<dbReference type="EMBL" id="RDQH01000332">
    <property type="protein sequence ID" value="RXH95835.1"/>
    <property type="molecule type" value="Genomic_DNA"/>
</dbReference>
<accession>A0A498JL94</accession>
<evidence type="ECO:0000313" key="1">
    <source>
        <dbReference type="EMBL" id="RXH95835.1"/>
    </source>
</evidence>
<gene>
    <name evidence="1" type="ORF">DVH24_008335</name>
</gene>
<proteinExistence type="predicted"/>
<dbReference type="Proteomes" id="UP000290289">
    <property type="component" value="Chromosome 6"/>
</dbReference>
<comment type="caution">
    <text evidence="1">The sequence shown here is derived from an EMBL/GenBank/DDBJ whole genome shotgun (WGS) entry which is preliminary data.</text>
</comment>